<feature type="transmembrane region" description="Helical" evidence="1">
    <location>
        <begin position="317"/>
        <end position="338"/>
    </location>
</feature>
<accession>A4AE67</accession>
<sequence length="356" mass="40162">MRSVTPDSTPMLGDYDGSRRNNFTALRIFFAWCVLFGHSFPITGHGELNPLREFFEKSTWIGEIAVSGFFAISGFLVTASFARRGLLDYCISRVLRIYPALIVCVCLTTVVLGAWLTTLERADYFTNPRTWNYLWNTTALFPMSFRLPGVFESLPRPGVNGSLWTLPVEVSCYILLMVVGATGLLRWRTLGNLAALALLLFAFNYFGDIPLVGRIEKWAEPCVYFLLGVVCYLNRAAIPLSLPLGVAAAALAYVALGKPWFDFVFPPAFVYLIFFLAYRSPFLDIDRWFGDPSYGIYIYAWPVQQVIVYLFPQQGPYFNTALATLVVVTLALLSWHFLEKPALGLKRRWLKTSPEG</sequence>
<dbReference type="eggNOG" id="COG1835">
    <property type="taxonomic scope" value="Bacteria"/>
</dbReference>
<dbReference type="InterPro" id="IPR050879">
    <property type="entry name" value="Acyltransferase_3"/>
</dbReference>
<evidence type="ECO:0000313" key="3">
    <source>
        <dbReference type="EMBL" id="EAQ95712.1"/>
    </source>
</evidence>
<keyword evidence="1" id="KW-1133">Transmembrane helix</keyword>
<dbReference type="AlphaFoldDB" id="A4AE67"/>
<feature type="transmembrane region" description="Helical" evidence="1">
    <location>
        <begin position="193"/>
        <end position="212"/>
    </location>
</feature>
<name>A4AE67_9GAMM</name>
<dbReference type="PANTHER" id="PTHR23028:SF131">
    <property type="entry name" value="BLR2367 PROTEIN"/>
    <property type="match status" value="1"/>
</dbReference>
<feature type="transmembrane region" description="Helical" evidence="1">
    <location>
        <begin position="60"/>
        <end position="82"/>
    </location>
</feature>
<feature type="transmembrane region" description="Helical" evidence="1">
    <location>
        <begin position="163"/>
        <end position="187"/>
    </location>
</feature>
<dbReference type="GO" id="GO:0016020">
    <property type="term" value="C:membrane"/>
    <property type="evidence" value="ECO:0007669"/>
    <property type="project" value="TreeGrafter"/>
</dbReference>
<evidence type="ECO:0000313" key="4">
    <source>
        <dbReference type="Proteomes" id="UP000019205"/>
    </source>
</evidence>
<dbReference type="STRING" id="314285.KT71_19804"/>
<dbReference type="Proteomes" id="UP000019205">
    <property type="component" value="Chromosome"/>
</dbReference>
<dbReference type="RefSeq" id="WP_008296401.1">
    <property type="nucleotide sequence ID" value="NZ_CM002299.1"/>
</dbReference>
<keyword evidence="3" id="KW-0012">Acyltransferase</keyword>
<protein>
    <submittedName>
        <fullName evidence="3">Putative acyltransferase</fullName>
    </submittedName>
</protein>
<dbReference type="HOGENOM" id="CLU_005679_0_1_6"/>
<feature type="transmembrane region" description="Helical" evidence="1">
    <location>
        <begin position="94"/>
        <end position="117"/>
    </location>
</feature>
<dbReference type="Pfam" id="PF01757">
    <property type="entry name" value="Acyl_transf_3"/>
    <property type="match status" value="1"/>
</dbReference>
<comment type="caution">
    <text evidence="3">The sequence shown here is derived from an EMBL/GenBank/DDBJ whole genome shotgun (WGS) entry which is preliminary data.</text>
</comment>
<dbReference type="PANTHER" id="PTHR23028">
    <property type="entry name" value="ACETYLTRANSFERASE"/>
    <property type="match status" value="1"/>
</dbReference>
<dbReference type="GO" id="GO:0000271">
    <property type="term" value="P:polysaccharide biosynthetic process"/>
    <property type="evidence" value="ECO:0007669"/>
    <property type="project" value="TreeGrafter"/>
</dbReference>
<dbReference type="OrthoDB" id="9767863at2"/>
<proteinExistence type="predicted"/>
<feature type="transmembrane region" description="Helical" evidence="1">
    <location>
        <begin position="224"/>
        <end position="254"/>
    </location>
</feature>
<feature type="transmembrane region" description="Helical" evidence="1">
    <location>
        <begin position="21"/>
        <end position="40"/>
    </location>
</feature>
<evidence type="ECO:0000259" key="2">
    <source>
        <dbReference type="Pfam" id="PF01757"/>
    </source>
</evidence>
<dbReference type="EMBL" id="AAOA02000002">
    <property type="protein sequence ID" value="EAQ95712.1"/>
    <property type="molecule type" value="Genomic_DNA"/>
</dbReference>
<keyword evidence="1" id="KW-0472">Membrane</keyword>
<keyword evidence="4" id="KW-1185">Reference proteome</keyword>
<dbReference type="GO" id="GO:0016747">
    <property type="term" value="F:acyltransferase activity, transferring groups other than amino-acyl groups"/>
    <property type="evidence" value="ECO:0007669"/>
    <property type="project" value="InterPro"/>
</dbReference>
<dbReference type="InterPro" id="IPR002656">
    <property type="entry name" value="Acyl_transf_3_dom"/>
</dbReference>
<reference evidence="3 4" key="2">
    <citation type="journal article" date="2009" name="PLoS ONE">
        <title>The photosynthetic apparatus and its regulation in the aerobic gammaproteobacterium Congregibacter litoralis gen. nov., sp. nov.</title>
        <authorList>
            <person name="Spring S."/>
            <person name="Lunsdorf H."/>
            <person name="Fuchs B.M."/>
            <person name="Tindall B.J."/>
        </authorList>
    </citation>
    <scope>NUCLEOTIDE SEQUENCE [LARGE SCALE GENOMIC DNA]</scope>
    <source>
        <strain evidence="3">KT71</strain>
    </source>
</reference>
<organism evidence="3 4">
    <name type="scientific">Congregibacter litoralis KT71</name>
    <dbReference type="NCBI Taxonomy" id="314285"/>
    <lineage>
        <taxon>Bacteria</taxon>
        <taxon>Pseudomonadati</taxon>
        <taxon>Pseudomonadota</taxon>
        <taxon>Gammaproteobacteria</taxon>
        <taxon>Cellvibrionales</taxon>
        <taxon>Halieaceae</taxon>
        <taxon>Congregibacter</taxon>
    </lineage>
</organism>
<feature type="domain" description="Acyltransferase 3" evidence="2">
    <location>
        <begin position="23"/>
        <end position="332"/>
    </location>
</feature>
<reference evidence="3 4" key="1">
    <citation type="journal article" date="2007" name="Proc. Natl. Acad. Sci. U.S.A.">
        <title>Characterization of a marine gammaproteobacterium capable of aerobic anoxygenic photosynthesis.</title>
        <authorList>
            <person name="Fuchs B.M."/>
            <person name="Spring S."/>
            <person name="Teeling H."/>
            <person name="Quast C."/>
            <person name="Wulf J."/>
            <person name="Schattenhofer M."/>
            <person name="Yan S."/>
            <person name="Ferriera S."/>
            <person name="Johnson J."/>
            <person name="Glockner F.O."/>
            <person name="Amann R."/>
        </authorList>
    </citation>
    <scope>NUCLEOTIDE SEQUENCE [LARGE SCALE GENOMIC DNA]</scope>
    <source>
        <strain evidence="3">KT71</strain>
    </source>
</reference>
<feature type="transmembrane region" description="Helical" evidence="1">
    <location>
        <begin position="260"/>
        <end position="282"/>
    </location>
</feature>
<keyword evidence="3" id="KW-0808">Transferase</keyword>
<evidence type="ECO:0000256" key="1">
    <source>
        <dbReference type="SAM" id="Phobius"/>
    </source>
</evidence>
<gene>
    <name evidence="3" type="ORF">KT71_19804</name>
</gene>
<keyword evidence="1" id="KW-0812">Transmembrane</keyword>